<dbReference type="Proteomes" id="UP000177273">
    <property type="component" value="Unassembled WGS sequence"/>
</dbReference>
<dbReference type="RefSeq" id="WP_070787213.1">
    <property type="nucleotide sequence ID" value="NZ_CP075561.1"/>
</dbReference>
<dbReference type="Pfam" id="PF09148">
    <property type="entry name" value="DUF1934"/>
    <property type="match status" value="1"/>
</dbReference>
<dbReference type="SUPFAM" id="SSF50814">
    <property type="entry name" value="Lipocalins"/>
    <property type="match status" value="1"/>
</dbReference>
<protein>
    <recommendedName>
        <fullName evidence="3">DUF1934 domain-containing protein</fullName>
    </recommendedName>
</protein>
<dbReference type="EMBL" id="MKIQ01000003">
    <property type="protein sequence ID" value="OFI47815.1"/>
    <property type="molecule type" value="Genomic_DNA"/>
</dbReference>
<dbReference type="InterPro" id="IPR012674">
    <property type="entry name" value="Calycin"/>
</dbReference>
<name>A0A9Q5JIC1_9LACT</name>
<dbReference type="Gene3D" id="2.40.128.20">
    <property type="match status" value="1"/>
</dbReference>
<sequence>MKIKIKNIVLADGEEEVIEQIHDGQVVEKNGWIYLTYVDEEGFKNVIKLNDESLMLTRFAEQNTKMNFILGQAEATIMTPVGVQFLTTDTSKFEKNGNHVKIDYSLNQNNFKFADYKLEIEFDL</sequence>
<reference evidence="2" key="1">
    <citation type="submission" date="2016-09" db="EMBL/GenBank/DDBJ databases">
        <title>Draft genome sequence of a novel species of the family Streptococcaceae isolated from flowers.</title>
        <authorList>
            <person name="Chuah L.-O."/>
            <person name="Yap K.-P."/>
            <person name="Thong K.L."/>
            <person name="Liong M.T."/>
            <person name="Ahmad R."/>
            <person name="Rusul G."/>
        </authorList>
    </citation>
    <scope>NUCLEOTIDE SEQUENCE [LARGE SCALE GENOMIC DNA]</scope>
    <source>
        <strain evidence="2">HibF3</strain>
    </source>
</reference>
<organism evidence="1 2">
    <name type="scientific">Floricoccus penangensis</name>
    <dbReference type="NCBI Taxonomy" id="1859475"/>
    <lineage>
        <taxon>Bacteria</taxon>
        <taxon>Bacillati</taxon>
        <taxon>Bacillota</taxon>
        <taxon>Bacilli</taxon>
        <taxon>Lactobacillales</taxon>
        <taxon>Streptococcaceae</taxon>
        <taxon>Floricoccus</taxon>
    </lineage>
</organism>
<evidence type="ECO:0008006" key="3">
    <source>
        <dbReference type="Google" id="ProtNLM"/>
    </source>
</evidence>
<accession>A0A9Q5JIC1</accession>
<comment type="caution">
    <text evidence="1">The sequence shown here is derived from an EMBL/GenBank/DDBJ whole genome shotgun (WGS) entry which is preliminary data.</text>
</comment>
<dbReference type="OrthoDB" id="2233368at2"/>
<keyword evidence="2" id="KW-1185">Reference proteome</keyword>
<evidence type="ECO:0000313" key="2">
    <source>
        <dbReference type="Proteomes" id="UP000177273"/>
    </source>
</evidence>
<proteinExistence type="predicted"/>
<gene>
    <name evidence="1" type="ORF">BG262_08990</name>
</gene>
<dbReference type="InterPro" id="IPR015231">
    <property type="entry name" value="DUF1934"/>
</dbReference>
<dbReference type="AlphaFoldDB" id="A0A9Q5JIC1"/>
<evidence type="ECO:0000313" key="1">
    <source>
        <dbReference type="EMBL" id="OFI47815.1"/>
    </source>
</evidence>